<reference evidence="4" key="1">
    <citation type="journal article" date="2022" name="Proc. Natl. Acad. Sci. U.S.A.">
        <title>Life cycle and functional genomics of the unicellular red alga Galdieria for elucidating algal and plant evolution and industrial use.</title>
        <authorList>
            <person name="Hirooka S."/>
            <person name="Itabashi T."/>
            <person name="Ichinose T.M."/>
            <person name="Onuma R."/>
            <person name="Fujiwara T."/>
            <person name="Yamashita S."/>
            <person name="Jong L.W."/>
            <person name="Tomita R."/>
            <person name="Iwane A.H."/>
            <person name="Miyagishima S.Y."/>
        </authorList>
    </citation>
    <scope>NUCLEOTIDE SEQUENCE</scope>
    <source>
        <strain evidence="4">NBRC 102759</strain>
    </source>
</reference>
<comment type="caution">
    <text evidence="4">The sequence shown here is derived from an EMBL/GenBank/DDBJ whole genome shotgun (WGS) entry which is preliminary data.</text>
</comment>
<gene>
    <name evidence="4" type="ORF">GpartN1_g6379.t1</name>
</gene>
<evidence type="ECO:0000256" key="2">
    <source>
        <dbReference type="ARBA" id="ARBA00023128"/>
    </source>
</evidence>
<reference evidence="4" key="2">
    <citation type="submission" date="2022-01" db="EMBL/GenBank/DDBJ databases">
        <authorList>
            <person name="Hirooka S."/>
            <person name="Miyagishima S.Y."/>
        </authorList>
    </citation>
    <scope>NUCLEOTIDE SEQUENCE</scope>
    <source>
        <strain evidence="4">NBRC 102759</strain>
    </source>
</reference>
<evidence type="ECO:0000313" key="5">
    <source>
        <dbReference type="Proteomes" id="UP001061958"/>
    </source>
</evidence>
<organism evidence="4 5">
    <name type="scientific">Galdieria partita</name>
    <dbReference type="NCBI Taxonomy" id="83374"/>
    <lineage>
        <taxon>Eukaryota</taxon>
        <taxon>Rhodophyta</taxon>
        <taxon>Bangiophyceae</taxon>
        <taxon>Galdieriales</taxon>
        <taxon>Galdieriaceae</taxon>
        <taxon>Galdieria</taxon>
    </lineage>
</organism>
<keyword evidence="2" id="KW-0496">Mitochondrion</keyword>
<dbReference type="PANTHER" id="PTHR13675">
    <property type="entry name" value="LYR MOTIF-CONTAINING PROTEIN 2"/>
    <property type="match status" value="1"/>
</dbReference>
<evidence type="ECO:0000313" key="4">
    <source>
        <dbReference type="EMBL" id="GJQ14588.1"/>
    </source>
</evidence>
<name>A0A9C7UT78_9RHOD</name>
<accession>A0A9C7UT78</accession>
<feature type="domain" description="Complex 1 LYR protein" evidence="3">
    <location>
        <begin position="17"/>
        <end position="71"/>
    </location>
</feature>
<dbReference type="GO" id="GO:0005739">
    <property type="term" value="C:mitochondrion"/>
    <property type="evidence" value="ECO:0007669"/>
    <property type="project" value="UniProtKB-SubCell"/>
</dbReference>
<dbReference type="AlphaFoldDB" id="A0A9C7UT78"/>
<proteinExistence type="predicted"/>
<sequence>MSVISSPGLRTFIRKSQVRQQYREFLRLVKLAPSSFRQELRDCIRSEFQKHSLETRDDHIAFLLAEGRKRLLDLEKYLKLTR</sequence>
<comment type="subcellular location">
    <subcellularLocation>
        <location evidence="1">Mitochondrion</location>
    </subcellularLocation>
</comment>
<evidence type="ECO:0000259" key="3">
    <source>
        <dbReference type="Pfam" id="PF05347"/>
    </source>
</evidence>
<keyword evidence="5" id="KW-1185">Reference proteome</keyword>
<dbReference type="PANTHER" id="PTHR13675:SF0">
    <property type="entry name" value="LYR MOTIF-CONTAINING PROTEIN 2"/>
    <property type="match status" value="1"/>
</dbReference>
<dbReference type="EMBL" id="BQMJ01000057">
    <property type="protein sequence ID" value="GJQ14588.1"/>
    <property type="molecule type" value="Genomic_DNA"/>
</dbReference>
<evidence type="ECO:0000256" key="1">
    <source>
        <dbReference type="ARBA" id="ARBA00004173"/>
    </source>
</evidence>
<dbReference type="Proteomes" id="UP001061958">
    <property type="component" value="Unassembled WGS sequence"/>
</dbReference>
<dbReference type="OrthoDB" id="74240at2759"/>
<dbReference type="Pfam" id="PF05347">
    <property type="entry name" value="Complex1_LYR"/>
    <property type="match status" value="1"/>
</dbReference>
<dbReference type="InterPro" id="IPR008011">
    <property type="entry name" value="Complex1_LYR_dom"/>
</dbReference>
<protein>
    <recommendedName>
        <fullName evidence="3">Complex 1 LYR protein domain-containing protein</fullName>
    </recommendedName>
</protein>